<dbReference type="EMBL" id="KJ194502">
    <property type="protein sequence ID" value="AHV83692.1"/>
    <property type="molecule type" value="Genomic_DNA"/>
</dbReference>
<name>X4Y9A6_9VIRU</name>
<sequence length="155" mass="16439">MFVGRAYRAKKRKLLLLALPPTPPPSPMSLWRPPAHHVAGQERQFFEACLRAHASFCGCGNFIFHLTSLAARLNFQGGPPPPGAPRPEAPPAVRPPLPALPPPENPEPRPWRGGDGADAGGGRGGDGGAAGPAADAEYRPEDLEELYAAIEGDRE</sequence>
<dbReference type="InterPro" id="IPR004118">
    <property type="entry name" value="HEV_TT_vir_Orf2/Gyrovir_Vp2_N"/>
</dbReference>
<feature type="compositionally biased region" description="Pro residues" evidence="1">
    <location>
        <begin position="78"/>
        <end position="105"/>
    </location>
</feature>
<feature type="compositionally biased region" description="Gly residues" evidence="1">
    <location>
        <begin position="113"/>
        <end position="130"/>
    </location>
</feature>
<organism evidence="3">
    <name type="scientific">Torque teno virus</name>
    <dbReference type="NCBI Taxonomy" id="68887"/>
    <lineage>
        <taxon>Viruses</taxon>
        <taxon>Monodnaviria</taxon>
        <taxon>Shotokuvirae</taxon>
        <taxon>Commensaviricota</taxon>
        <taxon>Cardeaviricetes</taxon>
        <taxon>Sanitavirales</taxon>
        <taxon>Anelloviridae</taxon>
    </lineage>
</organism>
<feature type="domain" description="Hepatitis TT virus Orf2/Gyrovirus Vp2 N-terminal" evidence="2">
    <location>
        <begin position="40"/>
        <end position="89"/>
    </location>
</feature>
<accession>X4Y9A6</accession>
<evidence type="ECO:0000256" key="1">
    <source>
        <dbReference type="SAM" id="MobiDB-lite"/>
    </source>
</evidence>
<reference evidence="3" key="1">
    <citation type="journal article" date="2014" name="PLoS ONE">
        <title>Full genome virus detection in fecal samples using sensitive nucleic acid preparation, deep sequencing, and a novel iterative sequence classification algorithm.</title>
        <authorList>
            <person name="Cotten M."/>
            <person name="Oude Munnink B."/>
            <person name="Canuti M."/>
            <person name="Deijs M."/>
            <person name="Watson S.J."/>
            <person name="Kellam P."/>
            <person name="van der Hoek L."/>
        </authorList>
    </citation>
    <scope>NUCLEOTIDE SEQUENCE</scope>
    <source>
        <strain evidence="3">TTV_Amsterdam_1995</strain>
    </source>
</reference>
<feature type="region of interest" description="Disordered" evidence="1">
    <location>
        <begin position="74"/>
        <end position="155"/>
    </location>
</feature>
<dbReference type="Pfam" id="PF02957">
    <property type="entry name" value="TT_ORF2-like"/>
    <property type="match status" value="1"/>
</dbReference>
<evidence type="ECO:0000313" key="3">
    <source>
        <dbReference type="EMBL" id="AHV83692.1"/>
    </source>
</evidence>
<proteinExistence type="predicted"/>
<protein>
    <submittedName>
        <fullName evidence="3">ORF2</fullName>
    </submittedName>
</protein>
<evidence type="ECO:0000259" key="2">
    <source>
        <dbReference type="Pfam" id="PF02957"/>
    </source>
</evidence>